<dbReference type="EMBL" id="CP022112">
    <property type="protein sequence ID" value="ASG24608.1"/>
    <property type="molecule type" value="Genomic_DNA"/>
</dbReference>
<dbReference type="PROSITE" id="PS50110">
    <property type="entry name" value="RESPONSE_REGULATORY"/>
    <property type="match status" value="1"/>
</dbReference>
<dbReference type="RefSeq" id="WP_088875027.1">
    <property type="nucleotide sequence ID" value="NZ_CP022112.1"/>
</dbReference>
<evidence type="ECO:0000256" key="1">
    <source>
        <dbReference type="PROSITE-ProRule" id="PRU00169"/>
    </source>
</evidence>
<dbReference type="Gene3D" id="1.10.3210.10">
    <property type="entry name" value="Hypothetical protein af1432"/>
    <property type="match status" value="1"/>
</dbReference>
<dbReference type="InterPro" id="IPR001789">
    <property type="entry name" value="Sig_transdc_resp-reg_receiver"/>
</dbReference>
<dbReference type="KEGG" id="nao:Y958_27525"/>
<evidence type="ECO:0000259" key="2">
    <source>
        <dbReference type="PROSITE" id="PS50110"/>
    </source>
</evidence>
<dbReference type="SMART" id="SM00471">
    <property type="entry name" value="HDc"/>
    <property type="match status" value="1"/>
</dbReference>
<evidence type="ECO:0000259" key="3">
    <source>
        <dbReference type="PROSITE" id="PS51832"/>
    </source>
</evidence>
<protein>
    <recommendedName>
        <fullName evidence="6">Phosphodiesterase</fullName>
    </recommendedName>
</protein>
<reference evidence="4 5" key="1">
    <citation type="submission" date="2017-06" db="EMBL/GenBank/DDBJ databases">
        <title>Complete genome sequence of Nitrospirillum amazonense strain CBAmC, an endophytic nitrogen-fixing and plant growth-promoting bacterium, isolated from sugarcane.</title>
        <authorList>
            <person name="Schwab S."/>
            <person name="dos Santos Teixeira K.R."/>
            <person name="Simoes Araujo J.L."/>
            <person name="Soares Vidal M."/>
            <person name="Borges de Freitas H.R."/>
            <person name="Rivello Crivelaro A.L."/>
            <person name="Bueno de Camargo Nunes A."/>
            <person name="dos Santos C.M."/>
            <person name="Palmeira da Silva Rosa D."/>
            <person name="da Silva Padilha D."/>
            <person name="da Silva E."/>
            <person name="Araujo Terra L."/>
            <person name="Soares Mendes V."/>
            <person name="Farinelli L."/>
            <person name="Magalhaes Cruz L."/>
            <person name="Baldani J.I."/>
        </authorList>
    </citation>
    <scope>NUCLEOTIDE SEQUENCE [LARGE SCALE GENOMIC DNA]</scope>
    <source>
        <strain evidence="4 5">CBAmC</strain>
    </source>
</reference>
<evidence type="ECO:0008006" key="6">
    <source>
        <dbReference type="Google" id="ProtNLM"/>
    </source>
</evidence>
<feature type="modified residue" description="4-aspartylphosphate" evidence="1">
    <location>
        <position position="85"/>
    </location>
</feature>
<organism evidence="4 5">
    <name type="scientific">Nitrospirillum viridazoti CBAmc</name>
    <dbReference type="NCBI Taxonomy" id="1441467"/>
    <lineage>
        <taxon>Bacteria</taxon>
        <taxon>Pseudomonadati</taxon>
        <taxon>Pseudomonadota</taxon>
        <taxon>Alphaproteobacteria</taxon>
        <taxon>Rhodospirillales</taxon>
        <taxon>Azospirillaceae</taxon>
        <taxon>Nitrospirillum</taxon>
        <taxon>Nitrospirillum viridazoti</taxon>
    </lineage>
</organism>
<evidence type="ECO:0000313" key="4">
    <source>
        <dbReference type="EMBL" id="ASG24608.1"/>
    </source>
</evidence>
<dbReference type="GO" id="GO:0008081">
    <property type="term" value="F:phosphoric diester hydrolase activity"/>
    <property type="evidence" value="ECO:0007669"/>
    <property type="project" value="UniProtKB-ARBA"/>
</dbReference>
<dbReference type="Gene3D" id="3.40.50.2300">
    <property type="match status" value="1"/>
</dbReference>
<dbReference type="Pfam" id="PF11849">
    <property type="entry name" value="DUF3369"/>
    <property type="match status" value="1"/>
</dbReference>
<dbReference type="GO" id="GO:0000160">
    <property type="term" value="P:phosphorelay signal transduction system"/>
    <property type="evidence" value="ECO:0007669"/>
    <property type="project" value="InterPro"/>
</dbReference>
<dbReference type="InterPro" id="IPR011006">
    <property type="entry name" value="CheY-like_superfamily"/>
</dbReference>
<sequence>MMTFDDLFARPPADPVPPASPVAPPVAPWKVLIADDDAAIHAVTELALEGFRMDGRPLAFLHAYSGVETLQCMAEHPDIAVLLLDVVMESDSAGLDAAKAVRERLGNRQVRIVLNTGQPGSAPEADIIARYDIDNYREKGELTERQLFTLMYSCLRGYRDIAAVEQSRQGLRRLVDALPRIFHLTAADRLARTCLEQLAGLTGGVGLNGVVLEQDRPDGPARALAACGRFAEWAEDGPLPPDVLAALTLDGNLREHDRWSEWLPTGGGGRRLLYLDGVAAATPLGRDLLALFVRNLAVAFDNLRLKEEIEETQREIVFRLGEAVETRNQETGNHLKRVSEAAGMIAAYLGYDETMVSRVRYAAPLHDIGKIGIPDHILNKRGQLDAEEWKVMQTHADIGWRMLKDARQDILRAGAVISLQHHEKWDGTGYPRGLRGDEIDPLARIVAAADVFDALGSHRPYKTPWPLERILEHMVKERGRHFDPTVVDAILALAPALMESRTRYPDIER</sequence>
<proteinExistence type="predicted"/>
<dbReference type="AlphaFoldDB" id="A0A248K2F1"/>
<keyword evidence="5" id="KW-1185">Reference proteome</keyword>
<dbReference type="InterPro" id="IPR003607">
    <property type="entry name" value="HD/PDEase_dom"/>
</dbReference>
<dbReference type="InterPro" id="IPR052020">
    <property type="entry name" value="Cyclic_di-GMP/3'3'-cGAMP_PDE"/>
</dbReference>
<dbReference type="PROSITE" id="PS51832">
    <property type="entry name" value="HD_GYP"/>
    <property type="match status" value="1"/>
</dbReference>
<dbReference type="InterPro" id="IPR021800">
    <property type="entry name" value="DUF3369"/>
</dbReference>
<dbReference type="SUPFAM" id="SSF109604">
    <property type="entry name" value="HD-domain/PDEase-like"/>
    <property type="match status" value="1"/>
</dbReference>
<dbReference type="InterPro" id="IPR037522">
    <property type="entry name" value="HD_GYP_dom"/>
</dbReference>
<accession>A0A248K2F1</accession>
<dbReference type="SUPFAM" id="SSF52172">
    <property type="entry name" value="CheY-like"/>
    <property type="match status" value="1"/>
</dbReference>
<feature type="domain" description="Response regulatory" evidence="2">
    <location>
        <begin position="30"/>
        <end position="154"/>
    </location>
</feature>
<dbReference type="PANTHER" id="PTHR45228">
    <property type="entry name" value="CYCLIC DI-GMP PHOSPHODIESTERASE TM_0186-RELATED"/>
    <property type="match status" value="1"/>
</dbReference>
<evidence type="ECO:0000313" key="5">
    <source>
        <dbReference type="Proteomes" id="UP000197153"/>
    </source>
</evidence>
<dbReference type="Proteomes" id="UP000197153">
    <property type="component" value="Chromosome 3"/>
</dbReference>
<dbReference type="CDD" id="cd00077">
    <property type="entry name" value="HDc"/>
    <property type="match status" value="1"/>
</dbReference>
<dbReference type="PANTHER" id="PTHR45228:SF9">
    <property type="entry name" value="3'3'-CGAMP-SPECIFIC PHOSPHODIESTERASE 2"/>
    <property type="match status" value="1"/>
</dbReference>
<keyword evidence="1" id="KW-0597">Phosphoprotein</keyword>
<dbReference type="Pfam" id="PF13487">
    <property type="entry name" value="HD_5"/>
    <property type="match status" value="1"/>
</dbReference>
<name>A0A248K2F1_9PROT</name>
<gene>
    <name evidence="4" type="ORF">Y958_27525</name>
</gene>
<feature type="domain" description="HD-GYP" evidence="3">
    <location>
        <begin position="309"/>
        <end position="506"/>
    </location>
</feature>